<keyword evidence="4" id="KW-0004">4Fe-4S</keyword>
<protein>
    <submittedName>
        <fullName evidence="12">FdhF/YdeP family oxidoreductase</fullName>
    </submittedName>
</protein>
<evidence type="ECO:0000313" key="13">
    <source>
        <dbReference type="Proteomes" id="UP000830158"/>
    </source>
</evidence>
<dbReference type="InterPro" id="IPR006657">
    <property type="entry name" value="MoPterin_dinucl-bd_dom"/>
</dbReference>
<organism evidence="12 13">
    <name type="scientific">Amycolatopsis thermalba</name>
    <dbReference type="NCBI Taxonomy" id="944492"/>
    <lineage>
        <taxon>Bacteria</taxon>
        <taxon>Bacillati</taxon>
        <taxon>Actinomycetota</taxon>
        <taxon>Actinomycetes</taxon>
        <taxon>Pseudonocardiales</taxon>
        <taxon>Pseudonocardiaceae</taxon>
        <taxon>Amycolatopsis</taxon>
    </lineage>
</organism>
<evidence type="ECO:0000256" key="8">
    <source>
        <dbReference type="ARBA" id="ARBA00023004"/>
    </source>
</evidence>
<keyword evidence="8" id="KW-0408">Iron</keyword>
<dbReference type="SUPFAM" id="SSF53706">
    <property type="entry name" value="Formate dehydrogenase/DMSO reductase, domains 1-3"/>
    <property type="match status" value="1"/>
</dbReference>
<sequence>MTRNAPRADIDEAALEVHKPKEWAAGIPGVAVSLLRGVEQMGTGRTVKTLRLLNQRDGFDCPGCAWPEPRAEDGEHRKFAEFCENGAKAVAEEATKRRVGREFFAQHSVEELHGRTDYWLGQQGRLTEPMVLREGGTHYEPISWDDAFRLIAGRLRELDNPDEAIFYTSGRTSNEAAFLYQLLVRSFGTNNLPDCSNMCHESSGAALSEAYGIGKGSVSLADIHHADLIVVVGQNPGTNHPRMLSALEEAKGRGAKVIAVNPLPEAGLMRFKNPQNPRGVVGKGTPLSDEFAQIRLGGDLALFQAIGHLLLSWEEEAPGTIVDRAFVDSSTHGFDDWAKNLREIDWAAIDEATGLDRGQIERIARMIAASERTVYCWAMGVTQHRHAVATIQEISNLAFARGMIGKPGAGLCPVRGHSNVQGDRTMGVWEKMPEAFLSKLEDEFGIPVPRKHGFDTVDAIRAMRDGRGKVFLGMGGNFAAATPDSELTERALRSCELTVHVSTKLNRSHVVPGRTALILPTLGRTERDTQATGEQFVTVEDSMSCVHVSRGRLKPASEHLLSEVAIVCRLARELFGDDHAVPWRDFEGDYDLIRDRIAAVVPGCEDYNAKVRQPDGFVLPHPPRDSRSFQTSTGKANFTTSELEFPRVPAGRLLLQTLRSHDQYNTTIYGLSDRYRGIEDARRVVLVHADDLAELGFADGQLVDLVSEWEDGSERRAEHFRTVAYPTARGCAAAYFPEANALVPLDSVAKKSNTPVSKAIVLRLEPAS</sequence>
<keyword evidence="7" id="KW-0560">Oxidoreductase</keyword>
<keyword evidence="6" id="KW-0479">Metal-binding</keyword>
<evidence type="ECO:0000256" key="9">
    <source>
        <dbReference type="ARBA" id="ARBA00023014"/>
    </source>
</evidence>
<dbReference type="EMBL" id="CP091196">
    <property type="protein sequence ID" value="UQS23387.1"/>
    <property type="molecule type" value="Genomic_DNA"/>
</dbReference>
<dbReference type="NCBIfam" id="TIGR01701">
    <property type="entry name" value="Fdhalpha-like"/>
    <property type="match status" value="1"/>
</dbReference>
<feature type="domain" description="Molybdopterin dinucleotide-binding" evidence="11">
    <location>
        <begin position="653"/>
        <end position="755"/>
    </location>
</feature>
<comment type="cofactor">
    <cofactor evidence="2">
        <name>[4Fe-4S] cluster</name>
        <dbReference type="ChEBI" id="CHEBI:49883"/>
    </cofactor>
</comment>
<feature type="domain" description="Molybdopterin oxidoreductase" evidence="10">
    <location>
        <begin position="125"/>
        <end position="502"/>
    </location>
</feature>
<keyword evidence="5" id="KW-0500">Molybdenum</keyword>
<name>A0ABY4NTI9_9PSEU</name>
<evidence type="ECO:0000256" key="6">
    <source>
        <dbReference type="ARBA" id="ARBA00022723"/>
    </source>
</evidence>
<dbReference type="RefSeq" id="WP_116112978.1">
    <property type="nucleotide sequence ID" value="NZ_CP091196.1"/>
</dbReference>
<comment type="cofactor">
    <cofactor evidence="1">
        <name>Mo-bis(molybdopterin guanine dinucleotide)</name>
        <dbReference type="ChEBI" id="CHEBI:60539"/>
    </cofactor>
</comment>
<evidence type="ECO:0000259" key="10">
    <source>
        <dbReference type="Pfam" id="PF00384"/>
    </source>
</evidence>
<dbReference type="CDD" id="cd02767">
    <property type="entry name" value="MopB_ydeP"/>
    <property type="match status" value="1"/>
</dbReference>
<evidence type="ECO:0000313" key="12">
    <source>
        <dbReference type="EMBL" id="UQS23387.1"/>
    </source>
</evidence>
<proteinExistence type="inferred from homology"/>
<dbReference type="InterPro" id="IPR006656">
    <property type="entry name" value="Mopterin_OxRdtase"/>
</dbReference>
<evidence type="ECO:0000256" key="4">
    <source>
        <dbReference type="ARBA" id="ARBA00022485"/>
    </source>
</evidence>
<evidence type="ECO:0000256" key="5">
    <source>
        <dbReference type="ARBA" id="ARBA00022505"/>
    </source>
</evidence>
<evidence type="ECO:0000256" key="2">
    <source>
        <dbReference type="ARBA" id="ARBA00001966"/>
    </source>
</evidence>
<dbReference type="PANTHER" id="PTHR43105:SF4">
    <property type="entry name" value="PROTEIN YDEP"/>
    <property type="match status" value="1"/>
</dbReference>
<keyword evidence="13" id="KW-1185">Reference proteome</keyword>
<dbReference type="InterPro" id="IPR009010">
    <property type="entry name" value="Asp_de-COase-like_dom_sf"/>
</dbReference>
<dbReference type="PANTHER" id="PTHR43105">
    <property type="entry name" value="RESPIRATORY NITRATE REDUCTASE"/>
    <property type="match status" value="1"/>
</dbReference>
<reference evidence="12" key="1">
    <citation type="submission" date="2022-01" db="EMBL/GenBank/DDBJ databases">
        <title>PSI-footprinting approach for the identification of protein synthesis inhibitor producers.</title>
        <authorList>
            <person name="Handel F."/>
            <person name="Kulik A."/>
            <person name="Wex K.W."/>
            <person name="Berscheid A."/>
            <person name="Saur J.S."/>
            <person name="Winkler A."/>
            <person name="Wibberg D."/>
            <person name="Kalinowski J."/>
            <person name="Broetz-Oesterhelt H."/>
            <person name="Mast Y."/>
        </authorList>
    </citation>
    <scope>NUCLEOTIDE SEQUENCE</scope>
    <source>
        <strain evidence="12">KNN 49.3e</strain>
    </source>
</reference>
<keyword evidence="9" id="KW-0411">Iron-sulfur</keyword>
<accession>A0ABY4NTI9</accession>
<dbReference type="Pfam" id="PF01568">
    <property type="entry name" value="Molydop_binding"/>
    <property type="match status" value="1"/>
</dbReference>
<dbReference type="InterPro" id="IPR037951">
    <property type="entry name" value="MopB_CT_YdeP"/>
</dbReference>
<dbReference type="Pfam" id="PF00384">
    <property type="entry name" value="Molybdopterin"/>
    <property type="match status" value="1"/>
</dbReference>
<gene>
    <name evidence="12" type="ORF">L1857_11425</name>
</gene>
<dbReference type="Proteomes" id="UP000830158">
    <property type="component" value="Chromosome"/>
</dbReference>
<dbReference type="Gene3D" id="3.40.50.740">
    <property type="match status" value="1"/>
</dbReference>
<dbReference type="SUPFAM" id="SSF50692">
    <property type="entry name" value="ADC-like"/>
    <property type="match status" value="1"/>
</dbReference>
<dbReference type="InterPro" id="IPR050123">
    <property type="entry name" value="Prok_molybdopt-oxidoreductase"/>
</dbReference>
<dbReference type="PIRSF" id="PIRSF000144">
    <property type="entry name" value="CbbBc"/>
    <property type="match status" value="1"/>
</dbReference>
<dbReference type="CDD" id="cd02787">
    <property type="entry name" value="MopB_CT_ydeP"/>
    <property type="match status" value="1"/>
</dbReference>
<evidence type="ECO:0000256" key="3">
    <source>
        <dbReference type="ARBA" id="ARBA00010312"/>
    </source>
</evidence>
<evidence type="ECO:0000259" key="11">
    <source>
        <dbReference type="Pfam" id="PF01568"/>
    </source>
</evidence>
<evidence type="ECO:0000256" key="7">
    <source>
        <dbReference type="ARBA" id="ARBA00023002"/>
    </source>
</evidence>
<evidence type="ECO:0000256" key="1">
    <source>
        <dbReference type="ARBA" id="ARBA00001942"/>
    </source>
</evidence>
<dbReference type="InterPro" id="IPR010046">
    <property type="entry name" value="Mopterin_OxRdtse_a_bac"/>
</dbReference>
<comment type="similarity">
    <text evidence="3">Belongs to the prokaryotic molybdopterin-containing oxidoreductase family.</text>
</comment>
<dbReference type="Gene3D" id="3.40.228.10">
    <property type="entry name" value="Dimethylsulfoxide Reductase, domain 2"/>
    <property type="match status" value="1"/>
</dbReference>
<dbReference type="InterPro" id="IPR041953">
    <property type="entry name" value="YdeP_MopB"/>
</dbReference>